<dbReference type="EMBL" id="JAQFWQ010000018">
    <property type="protein sequence ID" value="MDA2810706.1"/>
    <property type="molecule type" value="Genomic_DNA"/>
</dbReference>
<proteinExistence type="predicted"/>
<feature type="transmembrane region" description="Helical" evidence="2">
    <location>
        <begin position="148"/>
        <end position="166"/>
    </location>
</feature>
<sequence length="205" mass="21653">MVRGRLAAGGAVLGAVALLGIPLGVLWWWLAPRPEVTVGLDGRSLPYPISETAFSVQGHYALIAAGAGMATGYGAFLIQYRMARRRADRGRPPLDVRMACLLGLAAGAALGTVLMWRTGVLLDGDAFARALAAAEPQDVLTDRLRLDATAALVIWPFVAVLQYGLFDAVSTWRKDVPVESVAAERAGEADAAVPAEQEEAEKASQ</sequence>
<evidence type="ECO:0000256" key="2">
    <source>
        <dbReference type="SAM" id="Phobius"/>
    </source>
</evidence>
<feature type="region of interest" description="Disordered" evidence="1">
    <location>
        <begin position="184"/>
        <end position="205"/>
    </location>
</feature>
<name>A0ABT4U197_9ACTN</name>
<dbReference type="RefSeq" id="WP_270684987.1">
    <property type="nucleotide sequence ID" value="NZ_JAQFWQ010000018.1"/>
</dbReference>
<evidence type="ECO:0008006" key="5">
    <source>
        <dbReference type="Google" id="ProtNLM"/>
    </source>
</evidence>
<comment type="caution">
    <text evidence="3">The sequence shown here is derived from an EMBL/GenBank/DDBJ whole genome shotgun (WGS) entry which is preliminary data.</text>
</comment>
<gene>
    <name evidence="3" type="ORF">O4J56_08675</name>
</gene>
<keyword evidence="2" id="KW-1133">Transmembrane helix</keyword>
<keyword evidence="2" id="KW-0472">Membrane</keyword>
<accession>A0ABT4U197</accession>
<feature type="transmembrane region" description="Helical" evidence="2">
    <location>
        <begin position="60"/>
        <end position="78"/>
    </location>
</feature>
<feature type="transmembrane region" description="Helical" evidence="2">
    <location>
        <begin position="7"/>
        <end position="30"/>
    </location>
</feature>
<reference evidence="3 4" key="1">
    <citation type="submission" date="2023-01" db="EMBL/GenBank/DDBJ databases">
        <title>Draft genome sequence of Nocardiopsis sp. RSe5-2 isolated from halophytes.</title>
        <authorList>
            <person name="Duangmal K."/>
            <person name="Chantavorakit T."/>
        </authorList>
    </citation>
    <scope>NUCLEOTIDE SEQUENCE [LARGE SCALE GENOMIC DNA]</scope>
    <source>
        <strain evidence="3 4">RSe5-2</strain>
    </source>
</reference>
<organism evidence="3 4">
    <name type="scientific">Nocardiopsis endophytica</name>
    <dbReference type="NCBI Taxonomy" id="3018445"/>
    <lineage>
        <taxon>Bacteria</taxon>
        <taxon>Bacillati</taxon>
        <taxon>Actinomycetota</taxon>
        <taxon>Actinomycetes</taxon>
        <taxon>Streptosporangiales</taxon>
        <taxon>Nocardiopsidaceae</taxon>
        <taxon>Nocardiopsis</taxon>
    </lineage>
</organism>
<keyword evidence="2" id="KW-0812">Transmembrane</keyword>
<keyword evidence="4" id="KW-1185">Reference proteome</keyword>
<evidence type="ECO:0000256" key="1">
    <source>
        <dbReference type="SAM" id="MobiDB-lite"/>
    </source>
</evidence>
<feature type="transmembrane region" description="Helical" evidence="2">
    <location>
        <begin position="99"/>
        <end position="116"/>
    </location>
</feature>
<evidence type="ECO:0000313" key="3">
    <source>
        <dbReference type="EMBL" id="MDA2810706.1"/>
    </source>
</evidence>
<dbReference type="Proteomes" id="UP001527866">
    <property type="component" value="Unassembled WGS sequence"/>
</dbReference>
<protein>
    <recommendedName>
        <fullName evidence="5">DUF2567 domain-containing protein</fullName>
    </recommendedName>
</protein>
<evidence type="ECO:0000313" key="4">
    <source>
        <dbReference type="Proteomes" id="UP001527866"/>
    </source>
</evidence>